<feature type="chain" id="PRO_5042881856" description="Infection structure specific protein" evidence="2">
    <location>
        <begin position="24"/>
        <end position="245"/>
    </location>
</feature>
<dbReference type="Proteomes" id="UP001304895">
    <property type="component" value="Unassembled WGS sequence"/>
</dbReference>
<evidence type="ECO:0000313" key="3">
    <source>
        <dbReference type="EMBL" id="KAK4138060.1"/>
    </source>
</evidence>
<reference evidence="3" key="1">
    <citation type="journal article" date="2023" name="Mol. Phylogenet. Evol.">
        <title>Genome-scale phylogeny and comparative genomics of the fungal order Sordariales.</title>
        <authorList>
            <person name="Hensen N."/>
            <person name="Bonometti L."/>
            <person name="Westerberg I."/>
            <person name="Brannstrom I.O."/>
            <person name="Guillou S."/>
            <person name="Cros-Aarteil S."/>
            <person name="Calhoun S."/>
            <person name="Haridas S."/>
            <person name="Kuo A."/>
            <person name="Mondo S."/>
            <person name="Pangilinan J."/>
            <person name="Riley R."/>
            <person name="LaButti K."/>
            <person name="Andreopoulos B."/>
            <person name="Lipzen A."/>
            <person name="Chen C."/>
            <person name="Yan M."/>
            <person name="Daum C."/>
            <person name="Ng V."/>
            <person name="Clum A."/>
            <person name="Steindorff A."/>
            <person name="Ohm R.A."/>
            <person name="Martin F."/>
            <person name="Silar P."/>
            <person name="Natvig D.O."/>
            <person name="Lalanne C."/>
            <person name="Gautier V."/>
            <person name="Ament-Velasquez S.L."/>
            <person name="Kruys A."/>
            <person name="Hutchinson M.I."/>
            <person name="Powell A.J."/>
            <person name="Barry K."/>
            <person name="Miller A.N."/>
            <person name="Grigoriev I.V."/>
            <person name="Debuchy R."/>
            <person name="Gladieux P."/>
            <person name="Hiltunen Thoren M."/>
            <person name="Johannesson H."/>
        </authorList>
    </citation>
    <scope>NUCLEOTIDE SEQUENCE</scope>
    <source>
        <strain evidence="3">CBS 123565</strain>
    </source>
</reference>
<sequence length="245" mass="24725">MRASVALISFLAAFAVGRAPTAATITAAPAPGPHNHHHPRQEQPPSPSPSPSPSPTRTPSCVSSLTSLLASLPAPTPTALSAWAASSAPIQLVLRAIASNYAFPALILPNTDTDTDTDIDIDIDILCTAAARAATAPPDLAAAYAAYLDAVQRWRFAVEGDAYELAERCGGEVGLGLELLMATEAAMCTSGLRESVVPWATGVVDGDGMGPAEGTGTVEGNAAAGLRMGGVMAAVGFVGVLVAAL</sequence>
<organism evidence="3 4">
    <name type="scientific">Trichocladium antarcticum</name>
    <dbReference type="NCBI Taxonomy" id="1450529"/>
    <lineage>
        <taxon>Eukaryota</taxon>
        <taxon>Fungi</taxon>
        <taxon>Dikarya</taxon>
        <taxon>Ascomycota</taxon>
        <taxon>Pezizomycotina</taxon>
        <taxon>Sordariomycetes</taxon>
        <taxon>Sordariomycetidae</taxon>
        <taxon>Sordariales</taxon>
        <taxon>Chaetomiaceae</taxon>
        <taxon>Trichocladium</taxon>
    </lineage>
</organism>
<evidence type="ECO:0000256" key="2">
    <source>
        <dbReference type="SAM" id="SignalP"/>
    </source>
</evidence>
<keyword evidence="2" id="KW-0732">Signal</keyword>
<keyword evidence="4" id="KW-1185">Reference proteome</keyword>
<reference evidence="3" key="2">
    <citation type="submission" date="2023-05" db="EMBL/GenBank/DDBJ databases">
        <authorList>
            <consortium name="Lawrence Berkeley National Laboratory"/>
            <person name="Steindorff A."/>
            <person name="Hensen N."/>
            <person name="Bonometti L."/>
            <person name="Westerberg I."/>
            <person name="Brannstrom I.O."/>
            <person name="Guillou S."/>
            <person name="Cros-Aarteil S."/>
            <person name="Calhoun S."/>
            <person name="Haridas S."/>
            <person name="Kuo A."/>
            <person name="Mondo S."/>
            <person name="Pangilinan J."/>
            <person name="Riley R."/>
            <person name="Labutti K."/>
            <person name="Andreopoulos B."/>
            <person name="Lipzen A."/>
            <person name="Chen C."/>
            <person name="Yanf M."/>
            <person name="Daum C."/>
            <person name="Ng V."/>
            <person name="Clum A."/>
            <person name="Ohm R."/>
            <person name="Martin F."/>
            <person name="Silar P."/>
            <person name="Natvig D."/>
            <person name="Lalanne C."/>
            <person name="Gautier V."/>
            <person name="Ament-Velasquez S.L."/>
            <person name="Kruys A."/>
            <person name="Hutchinson M.I."/>
            <person name="Powell A.J."/>
            <person name="Barry K."/>
            <person name="Miller A.N."/>
            <person name="Grigoriev I.V."/>
            <person name="Debuchy R."/>
            <person name="Gladieux P."/>
            <person name="Thoren M.H."/>
            <person name="Johannesson H."/>
        </authorList>
    </citation>
    <scope>NUCLEOTIDE SEQUENCE</scope>
    <source>
        <strain evidence="3">CBS 123565</strain>
    </source>
</reference>
<evidence type="ECO:0000256" key="1">
    <source>
        <dbReference type="SAM" id="MobiDB-lite"/>
    </source>
</evidence>
<feature type="region of interest" description="Disordered" evidence="1">
    <location>
        <begin position="25"/>
        <end position="62"/>
    </location>
</feature>
<evidence type="ECO:0000313" key="4">
    <source>
        <dbReference type="Proteomes" id="UP001304895"/>
    </source>
</evidence>
<protein>
    <recommendedName>
        <fullName evidence="5">Infection structure specific protein</fullName>
    </recommendedName>
</protein>
<proteinExistence type="predicted"/>
<dbReference type="AlphaFoldDB" id="A0AAN6USW4"/>
<name>A0AAN6USW4_9PEZI</name>
<dbReference type="EMBL" id="MU853402">
    <property type="protein sequence ID" value="KAK4138060.1"/>
    <property type="molecule type" value="Genomic_DNA"/>
</dbReference>
<feature type="signal peptide" evidence="2">
    <location>
        <begin position="1"/>
        <end position="23"/>
    </location>
</feature>
<feature type="compositionally biased region" description="Pro residues" evidence="1">
    <location>
        <begin position="42"/>
        <end position="56"/>
    </location>
</feature>
<comment type="caution">
    <text evidence="3">The sequence shown here is derived from an EMBL/GenBank/DDBJ whole genome shotgun (WGS) entry which is preliminary data.</text>
</comment>
<accession>A0AAN6USW4</accession>
<gene>
    <name evidence="3" type="ORF">BT67DRAFT_130518</name>
</gene>
<evidence type="ECO:0008006" key="5">
    <source>
        <dbReference type="Google" id="ProtNLM"/>
    </source>
</evidence>